<comment type="similarity">
    <text evidence="1">Belongs to the N(4)/N(6)-methyltransferase family.</text>
</comment>
<proteinExistence type="inferred from homology"/>
<reference evidence="5 6" key="1">
    <citation type="submission" date="2019-10" db="EMBL/GenBank/DDBJ databases">
        <authorList>
            <person name="Wolf R A."/>
        </authorList>
    </citation>
    <scope>NUCLEOTIDE SEQUENCE [LARGE SCALE GENOMIC DNA]</scope>
    <source>
        <strain evidence="5">Collinsella_aerofaciens_DSM_13712</strain>
    </source>
</reference>
<dbReference type="InterPro" id="IPR001091">
    <property type="entry name" value="RM_Methyltransferase"/>
</dbReference>
<dbReference type="RefSeq" id="WP_152068502.1">
    <property type="nucleotide sequence ID" value="NZ_CABWIF010000055.1"/>
</dbReference>
<gene>
    <name evidence="5" type="ORF">CKJAJONC_00799</name>
</gene>
<evidence type="ECO:0000256" key="3">
    <source>
        <dbReference type="ARBA" id="ARBA00022679"/>
    </source>
</evidence>
<accession>A0A5K1JGK7</accession>
<dbReference type="GO" id="GO:0008170">
    <property type="term" value="F:N-methyltransferase activity"/>
    <property type="evidence" value="ECO:0007669"/>
    <property type="project" value="InterPro"/>
</dbReference>
<dbReference type="GO" id="GO:0032259">
    <property type="term" value="P:methylation"/>
    <property type="evidence" value="ECO:0007669"/>
    <property type="project" value="UniProtKB-KW"/>
</dbReference>
<dbReference type="SUPFAM" id="SSF53335">
    <property type="entry name" value="S-adenosyl-L-methionine-dependent methyltransferases"/>
    <property type="match status" value="1"/>
</dbReference>
<dbReference type="AlphaFoldDB" id="A0A5K1JGK7"/>
<sequence length="717" mass="79523">MSQTTQAVVQSLVERAVKLGDRQLAADIRAFAAQRQFGLVFEHNRPERLRLYGKPVMRGDTVQVLPARGEKENADSQLLWRVTSLDGQTAQLTPYKSVSYDENNNEDCSVAVEDIVAVAEYDQPIYTGLKETGRIERGGDRPYQVVINGENYHALETLAFSYAGKVDCIYIDPPYNTGARDWKYNNDYVDGSDAYRHSKWLAFMERRLKLAKQLLNPEESVLIVTIDEKEYLRLGLLLEQLFPSATIQMVSSVINPKGVAQKNGFRRADEYLFFVMVGDSSPVKLQLSDEWSASSAKASAGKKKGAVKLGWTSMMRRGSHSHRHERPGLYYPIFADPEKHMIVQVGEVLPAEQHAGVDIDGLVQILPLRRDGSEGCWQVGPSELRSRIEQGRVKLGSKTNYGYVVNYLPDGEYAKVTSGFYKVLGRAEDGSLIAETEESSDMAIAPTQWKIASHNATEYGTGLIQSLIGRNFSYPKSLYAVEDTLRFFIASKPNALIVDFFSGSGTTAHAVMRLNHQDGGQRKCVCITNNEVSDEESKGLLKQGLRKGDPQWEALGICQYVTKPRVTAAITGKTPEGDPIKGDYKFTDEFPMADGFEENAVFFDLTYADPDAVELGVAFEEIAPLLWLRAGSRGSIIKHEQPGFAMADAYAVLFDFASVGAFIDAVKQNAGIGCAYVITDDTARYASVKAQLPGLDVVRLYENYLQSFKIAAEDAVR</sequence>
<dbReference type="Pfam" id="PF01555">
    <property type="entry name" value="N6_N4_Mtase"/>
    <property type="match status" value="1"/>
</dbReference>
<dbReference type="PRINTS" id="PR00508">
    <property type="entry name" value="S21N4MTFRASE"/>
</dbReference>
<dbReference type="InterPro" id="IPR002941">
    <property type="entry name" value="DNA_methylase_N4/N6"/>
</dbReference>
<evidence type="ECO:0000313" key="6">
    <source>
        <dbReference type="Proteomes" id="UP000368032"/>
    </source>
</evidence>
<dbReference type="InterPro" id="IPR029063">
    <property type="entry name" value="SAM-dependent_MTases_sf"/>
</dbReference>
<dbReference type="Gene3D" id="3.40.50.150">
    <property type="entry name" value="Vaccinia Virus protein VP39"/>
    <property type="match status" value="1"/>
</dbReference>
<dbReference type="InterPro" id="IPR002052">
    <property type="entry name" value="DNA_methylase_N6_adenine_CS"/>
</dbReference>
<keyword evidence="2 5" id="KW-0489">Methyltransferase</keyword>
<name>A0A5K1JGK7_9ACTN</name>
<evidence type="ECO:0000256" key="2">
    <source>
        <dbReference type="ARBA" id="ARBA00022603"/>
    </source>
</evidence>
<evidence type="ECO:0000259" key="4">
    <source>
        <dbReference type="Pfam" id="PF01555"/>
    </source>
</evidence>
<keyword evidence="3" id="KW-0808">Transferase</keyword>
<feature type="domain" description="DNA methylase N-4/N-6" evidence="4">
    <location>
        <begin position="166"/>
        <end position="517"/>
    </location>
</feature>
<evidence type="ECO:0000313" key="5">
    <source>
        <dbReference type="EMBL" id="VWM03768.1"/>
    </source>
</evidence>
<dbReference type="Proteomes" id="UP000368032">
    <property type="component" value="Unassembled WGS sequence"/>
</dbReference>
<evidence type="ECO:0000256" key="1">
    <source>
        <dbReference type="ARBA" id="ARBA00006594"/>
    </source>
</evidence>
<protein>
    <submittedName>
        <fullName evidence="5">DNA methylase</fullName>
    </submittedName>
</protein>
<dbReference type="EMBL" id="CABWIF010000055">
    <property type="protein sequence ID" value="VWM03768.1"/>
    <property type="molecule type" value="Genomic_DNA"/>
</dbReference>
<dbReference type="GO" id="GO:0003677">
    <property type="term" value="F:DNA binding"/>
    <property type="evidence" value="ECO:0007669"/>
    <property type="project" value="InterPro"/>
</dbReference>
<dbReference type="PROSITE" id="PS00092">
    <property type="entry name" value="N6_MTASE"/>
    <property type="match status" value="1"/>
</dbReference>
<organism evidence="5 6">
    <name type="scientific">Collinsella aerofaciens</name>
    <dbReference type="NCBI Taxonomy" id="74426"/>
    <lineage>
        <taxon>Bacteria</taxon>
        <taxon>Bacillati</taxon>
        <taxon>Actinomycetota</taxon>
        <taxon>Coriobacteriia</taxon>
        <taxon>Coriobacteriales</taxon>
        <taxon>Coriobacteriaceae</taxon>
        <taxon>Collinsella</taxon>
    </lineage>
</organism>